<dbReference type="AlphaFoldDB" id="A0A7G3B1J2"/>
<protein>
    <recommendedName>
        <fullName evidence="3">Secreted protein</fullName>
    </recommendedName>
</protein>
<feature type="chain" id="PRO_5028967379" description="Secreted protein" evidence="1">
    <location>
        <begin position="17"/>
        <end position="126"/>
    </location>
</feature>
<dbReference type="EMBL" id="GITU01011078">
    <property type="protein sequence ID" value="MBC1179781.1"/>
    <property type="molecule type" value="Transcribed_RNA"/>
</dbReference>
<evidence type="ECO:0008006" key="3">
    <source>
        <dbReference type="Google" id="ProtNLM"/>
    </source>
</evidence>
<evidence type="ECO:0000256" key="1">
    <source>
        <dbReference type="SAM" id="SignalP"/>
    </source>
</evidence>
<reference evidence="2" key="1">
    <citation type="journal article" date="2020" name="BMC">
        <title>Leishmania infection induces a limited differential gene expression in the sand fly midgut.</title>
        <authorList>
            <person name="Coutinho-Abreu I.V."/>
            <person name="Serafim T.D."/>
            <person name="Meneses C."/>
            <person name="Kamhawi S."/>
            <person name="Oliveira F."/>
            <person name="Valenzuela J.G."/>
        </authorList>
    </citation>
    <scope>NUCLEOTIDE SEQUENCE</scope>
    <source>
        <strain evidence="2">Jacobina</strain>
        <tissue evidence="2">Midgut</tissue>
    </source>
</reference>
<keyword evidence="1" id="KW-0732">Signal</keyword>
<accession>A0A7G3B1J2</accession>
<evidence type="ECO:0000313" key="2">
    <source>
        <dbReference type="EMBL" id="MBC1179781.1"/>
    </source>
</evidence>
<proteinExistence type="predicted"/>
<organism evidence="2">
    <name type="scientific">Lutzomyia longipalpis</name>
    <name type="common">Sand fly</name>
    <dbReference type="NCBI Taxonomy" id="7200"/>
    <lineage>
        <taxon>Eukaryota</taxon>
        <taxon>Metazoa</taxon>
        <taxon>Ecdysozoa</taxon>
        <taxon>Arthropoda</taxon>
        <taxon>Hexapoda</taxon>
        <taxon>Insecta</taxon>
        <taxon>Pterygota</taxon>
        <taxon>Neoptera</taxon>
        <taxon>Endopterygota</taxon>
        <taxon>Diptera</taxon>
        <taxon>Nematocera</taxon>
        <taxon>Psychodoidea</taxon>
        <taxon>Psychodidae</taxon>
        <taxon>Lutzomyia</taxon>
        <taxon>Lutzomyia</taxon>
    </lineage>
</organism>
<sequence length="126" mass="14625">MSKLLICAFYMYGVCLLDSTRYEISHEKMRLKLIFSENSMKSLNFPPAPPAWIQQLPRWASLHGCRQNASLLNCFQFICLRCVPFVLSLVEDHPSLGEEDENCEENTKNPLNFHFLSTNFFLPNFS</sequence>
<feature type="signal peptide" evidence="1">
    <location>
        <begin position="1"/>
        <end position="16"/>
    </location>
</feature>
<name>A0A7G3B1J2_LUTLO</name>